<organism evidence="3">
    <name type="scientific">Ralstonia pickettii (strain 12D)</name>
    <dbReference type="NCBI Taxonomy" id="428406"/>
    <lineage>
        <taxon>Bacteria</taxon>
        <taxon>Pseudomonadati</taxon>
        <taxon>Pseudomonadota</taxon>
        <taxon>Betaproteobacteria</taxon>
        <taxon>Burkholderiales</taxon>
        <taxon>Burkholderiaceae</taxon>
        <taxon>Ralstonia</taxon>
    </lineage>
</organism>
<sequence length="696" mass="73640">MNINTLKGALPIAARLLAQKCGLVVRFGGQACTNGKEITLPHLPIEVETARILGLGFILHEGAGHVVETDFEGVQALNLQPFVFRLFNALEDVRIEGRVERRYPGAHRVFMAMRKLLHEQGRLVDISNVDSLSEALVIGTLQVLQWRVLKREFYKESEAIAVEWLRNGFGLAFADSYLAIVGKLKTSCSSVEAAYIALEAAALLQQFADEQADPSSQPADNDGDQEDESATASSGAGQKSDEDPQGDESDATPAESHETEAADGDSSDSSAASPGGQQESAEDGQPQQAGSDPDSSETGTPGAGENGGEIDLNGEQDTAGEANDSTDPGQPEAVAEGDPSSSDGSDPVESEPGTGGAGSQEATVDGAEATGSHPEPAAGDATEADTGRQKEPSFCLEDPVTSTAVQAALEAGYNPGEDLGEALQAMLTSIASTSEEPPVVSEAIPFTSEIEDNGEIVQRVKRETIALRRKLTTALEAPTLSQCWEGYAGERLSNLGALRLPMGDLNIFERETRRTSVDVAIQLLLDRSGSMQEEERIAMAIDACTALGLALSQIDGVQIATAAFPAGEIDCDRNVLVLNGFGESVSRRAARIAAVRADGANTPLADAMMFGQYSLLSTKATRRILLPITDGEPDSRSAVAEVVESCARWGVEVFGVGIGLDISSQIPDSIRIDKVEELPQRMFELMKNRLVQKQAA</sequence>
<evidence type="ECO:0000256" key="1">
    <source>
        <dbReference type="SAM" id="MobiDB-lite"/>
    </source>
</evidence>
<dbReference type="SUPFAM" id="SSF53300">
    <property type="entry name" value="vWA-like"/>
    <property type="match status" value="1"/>
</dbReference>
<proteinExistence type="predicted"/>
<dbReference type="InterPro" id="IPR036465">
    <property type="entry name" value="vWFA_dom_sf"/>
</dbReference>
<dbReference type="HOGENOM" id="CLU_024864_0_0_4"/>
<dbReference type="Gene3D" id="3.40.50.410">
    <property type="entry name" value="von Willebrand factor, type A domain"/>
    <property type="match status" value="1"/>
</dbReference>
<dbReference type="InterPro" id="IPR002035">
    <property type="entry name" value="VWF_A"/>
</dbReference>
<dbReference type="PROSITE" id="PS50234">
    <property type="entry name" value="VWFA"/>
    <property type="match status" value="1"/>
</dbReference>
<dbReference type="Pfam" id="PF00092">
    <property type="entry name" value="VWA"/>
    <property type="match status" value="1"/>
</dbReference>
<feature type="region of interest" description="Disordered" evidence="1">
    <location>
        <begin position="210"/>
        <end position="396"/>
    </location>
</feature>
<reference evidence="3" key="1">
    <citation type="submission" date="2009-06" db="EMBL/GenBank/DDBJ databases">
        <title>Complete sequence plasmid 1 of Ralstonia pickettii 12D.</title>
        <authorList>
            <consortium name="US DOE Joint Genome Institute"/>
            <person name="Lucas S."/>
            <person name="Copeland A."/>
            <person name="Lapidus A."/>
            <person name="Glavina del Rio T."/>
            <person name="Dalin E."/>
            <person name="Tice H."/>
            <person name="Bruce D."/>
            <person name="Goodwin L."/>
            <person name="Pitluck S."/>
            <person name="Sims D."/>
            <person name="Meincke L."/>
            <person name="Brettin T."/>
            <person name="Detter J.C."/>
            <person name="Han C."/>
            <person name="Larimer F."/>
            <person name="Land M."/>
            <person name="Hauser L."/>
            <person name="Kyrpides N."/>
            <person name="Ovchinnikova G."/>
            <person name="Marsh T."/>
            <person name="Richardson P."/>
        </authorList>
    </citation>
    <scope>NUCLEOTIDE SEQUENCE [LARGE SCALE GENOMIC DNA]</scope>
    <source>
        <plasmid evidence="3">12D</plasmid>
        <plasmid evidence="3">pRp12D01</plasmid>
    </source>
</reference>
<gene>
    <name evidence="3" type="ordered locus">Rpic12D_4733</name>
</gene>
<name>C6BQC2_RALP1</name>
<accession>C6BQC2</accession>
<dbReference type="PANTHER" id="PTHR41248:SF1">
    <property type="entry name" value="NORD PROTEIN"/>
    <property type="match status" value="1"/>
</dbReference>
<feature type="domain" description="VWFA" evidence="2">
    <location>
        <begin position="520"/>
        <end position="678"/>
    </location>
</feature>
<feature type="compositionally biased region" description="Low complexity" evidence="1">
    <location>
        <begin position="267"/>
        <end position="276"/>
    </location>
</feature>
<dbReference type="PANTHER" id="PTHR41248">
    <property type="entry name" value="NORD PROTEIN"/>
    <property type="match status" value="1"/>
</dbReference>
<geneLocation type="plasmid" evidence="3">
    <name>pRp12D01</name>
</geneLocation>
<evidence type="ECO:0000313" key="3">
    <source>
        <dbReference type="EMBL" id="ACS65969.1"/>
    </source>
</evidence>
<dbReference type="KEGG" id="rpf:Rpic12D_4733"/>
<dbReference type="AlphaFoldDB" id="C6BQC2"/>
<dbReference type="InterPro" id="IPR051928">
    <property type="entry name" value="NorD/CobT"/>
</dbReference>
<protein>
    <submittedName>
        <fullName evidence="3">von Willebrand factor type A</fullName>
    </submittedName>
</protein>
<evidence type="ECO:0000259" key="2">
    <source>
        <dbReference type="PROSITE" id="PS50234"/>
    </source>
</evidence>
<feature type="compositionally biased region" description="Low complexity" evidence="1">
    <location>
        <begin position="336"/>
        <end position="352"/>
    </location>
</feature>
<keyword evidence="3" id="KW-0614">Plasmid</keyword>
<dbReference type="EMBL" id="CP001646">
    <property type="protein sequence ID" value="ACS65969.1"/>
    <property type="molecule type" value="Genomic_DNA"/>
</dbReference>